<feature type="compositionally biased region" description="Basic and acidic residues" evidence="1">
    <location>
        <begin position="53"/>
        <end position="67"/>
    </location>
</feature>
<dbReference type="AlphaFoldDB" id="A0ABD1YTA0"/>
<evidence type="ECO:0000313" key="3">
    <source>
        <dbReference type="Proteomes" id="UP001605036"/>
    </source>
</evidence>
<feature type="compositionally biased region" description="Polar residues" evidence="1">
    <location>
        <begin position="123"/>
        <end position="139"/>
    </location>
</feature>
<reference evidence="2 3" key="1">
    <citation type="submission" date="2024-09" db="EMBL/GenBank/DDBJ databases">
        <title>Chromosome-scale assembly of Riccia fluitans.</title>
        <authorList>
            <person name="Paukszto L."/>
            <person name="Sawicki J."/>
            <person name="Karawczyk K."/>
            <person name="Piernik-Szablinska J."/>
            <person name="Szczecinska M."/>
            <person name="Mazdziarz M."/>
        </authorList>
    </citation>
    <scope>NUCLEOTIDE SEQUENCE [LARGE SCALE GENOMIC DNA]</scope>
    <source>
        <strain evidence="2">Rf_01</strain>
        <tissue evidence="2">Aerial parts of the thallus</tissue>
    </source>
</reference>
<protein>
    <submittedName>
        <fullName evidence="2">Uncharacterized protein</fullName>
    </submittedName>
</protein>
<gene>
    <name evidence="2" type="ORF">R1flu_005379</name>
</gene>
<accession>A0ABD1YTA0</accession>
<sequence length="191" mass="21483">MHEVGRMAERNHTSRSNYVAKRQIFLAQARATMGEPRSMQTWRIGQWEESKLEENCSTRTKVAEAKDLGPPTSQRSTHSPLGPGYDIRTFTVIDPRIDRVPSEARSSRKGHEEGTRQDHAISSGESATLTSNPPSNLQISHRVHSHPFRSVASTSLGTNYGYPNYRKGTQCPDGRVTRSTRRACYAKSLWN</sequence>
<dbReference type="EMBL" id="JBHFFA010000003">
    <property type="protein sequence ID" value="KAL2633900.1"/>
    <property type="molecule type" value="Genomic_DNA"/>
</dbReference>
<name>A0ABD1YTA0_9MARC</name>
<evidence type="ECO:0000313" key="2">
    <source>
        <dbReference type="EMBL" id="KAL2633900.1"/>
    </source>
</evidence>
<feature type="region of interest" description="Disordered" evidence="1">
    <location>
        <begin position="53"/>
        <end position="140"/>
    </location>
</feature>
<proteinExistence type="predicted"/>
<feature type="compositionally biased region" description="Basic and acidic residues" evidence="1">
    <location>
        <begin position="95"/>
        <end position="119"/>
    </location>
</feature>
<keyword evidence="3" id="KW-1185">Reference proteome</keyword>
<evidence type="ECO:0000256" key="1">
    <source>
        <dbReference type="SAM" id="MobiDB-lite"/>
    </source>
</evidence>
<organism evidence="2 3">
    <name type="scientific">Riccia fluitans</name>
    <dbReference type="NCBI Taxonomy" id="41844"/>
    <lineage>
        <taxon>Eukaryota</taxon>
        <taxon>Viridiplantae</taxon>
        <taxon>Streptophyta</taxon>
        <taxon>Embryophyta</taxon>
        <taxon>Marchantiophyta</taxon>
        <taxon>Marchantiopsida</taxon>
        <taxon>Marchantiidae</taxon>
        <taxon>Marchantiales</taxon>
        <taxon>Ricciaceae</taxon>
        <taxon>Riccia</taxon>
    </lineage>
</organism>
<comment type="caution">
    <text evidence="2">The sequence shown here is derived from an EMBL/GenBank/DDBJ whole genome shotgun (WGS) entry which is preliminary data.</text>
</comment>
<dbReference type="Proteomes" id="UP001605036">
    <property type="component" value="Unassembled WGS sequence"/>
</dbReference>